<dbReference type="InterPro" id="IPR018247">
    <property type="entry name" value="EF_Hand_1_Ca_BS"/>
</dbReference>
<dbReference type="InterPro" id="IPR029041">
    <property type="entry name" value="FAD-linked_oxidoreductase-like"/>
</dbReference>
<dbReference type="InterPro" id="IPR002872">
    <property type="entry name" value="Proline_DH_dom"/>
</dbReference>
<dbReference type="PROSITE" id="PS50222">
    <property type="entry name" value="EF_HAND_2"/>
    <property type="match status" value="1"/>
</dbReference>
<organism evidence="8 9">
    <name type="scientific">Batrachochytrium dendrobatidis (strain JEL423)</name>
    <dbReference type="NCBI Taxonomy" id="403673"/>
    <lineage>
        <taxon>Eukaryota</taxon>
        <taxon>Fungi</taxon>
        <taxon>Fungi incertae sedis</taxon>
        <taxon>Chytridiomycota</taxon>
        <taxon>Chytridiomycota incertae sedis</taxon>
        <taxon>Chytridiomycetes</taxon>
        <taxon>Rhizophydiales</taxon>
        <taxon>Rhizophydiales incertae sedis</taxon>
        <taxon>Batrachochytrium</taxon>
    </lineage>
</organism>
<dbReference type="GO" id="GO:0005739">
    <property type="term" value="C:mitochondrion"/>
    <property type="evidence" value="ECO:0007669"/>
    <property type="project" value="TreeGrafter"/>
</dbReference>
<evidence type="ECO:0000256" key="2">
    <source>
        <dbReference type="ARBA" id="ARBA00012695"/>
    </source>
</evidence>
<comment type="similarity">
    <text evidence="1 6">Belongs to the proline oxidase family.</text>
</comment>
<dbReference type="STRING" id="403673.A0A177WLM2"/>
<dbReference type="PANTHER" id="PTHR13914:SF0">
    <property type="entry name" value="PROLINE DEHYDROGENASE 1, MITOCHONDRIAL"/>
    <property type="match status" value="1"/>
</dbReference>
<dbReference type="AlphaFoldDB" id="A0A177WLM2"/>
<dbReference type="EC" id="1.5.5.2" evidence="2 6"/>
<evidence type="ECO:0000259" key="7">
    <source>
        <dbReference type="PROSITE" id="PS50222"/>
    </source>
</evidence>
<dbReference type="VEuPathDB" id="FungiDB:BDEG_24674"/>
<dbReference type="OrthoDB" id="5464at2759"/>
<reference evidence="8 9" key="2">
    <citation type="submission" date="2016-05" db="EMBL/GenBank/DDBJ databases">
        <title>Lineage-specific infection strategies underlie the spectrum of fungal disease in amphibians.</title>
        <authorList>
            <person name="Cuomo C.A."/>
            <person name="Farrer R.A."/>
            <person name="James T."/>
            <person name="Longcore J."/>
            <person name="Birren B."/>
        </authorList>
    </citation>
    <scope>NUCLEOTIDE SEQUENCE [LARGE SCALE GENOMIC DNA]</scope>
    <source>
        <strain evidence="8 9">JEL423</strain>
    </source>
</reference>
<dbReference type="PANTHER" id="PTHR13914">
    <property type="entry name" value="PROLINE OXIDASE"/>
    <property type="match status" value="1"/>
</dbReference>
<evidence type="ECO:0000256" key="1">
    <source>
        <dbReference type="ARBA" id="ARBA00005869"/>
    </source>
</evidence>
<evidence type="ECO:0000256" key="3">
    <source>
        <dbReference type="ARBA" id="ARBA00022837"/>
    </source>
</evidence>
<comment type="catalytic activity">
    <reaction evidence="6">
        <text>L-proline + a quinone = (S)-1-pyrroline-5-carboxylate + a quinol + H(+)</text>
        <dbReference type="Rhea" id="RHEA:23784"/>
        <dbReference type="ChEBI" id="CHEBI:15378"/>
        <dbReference type="ChEBI" id="CHEBI:17388"/>
        <dbReference type="ChEBI" id="CHEBI:24646"/>
        <dbReference type="ChEBI" id="CHEBI:60039"/>
        <dbReference type="ChEBI" id="CHEBI:132124"/>
        <dbReference type="EC" id="1.5.5.2"/>
    </reaction>
</comment>
<evidence type="ECO:0000313" key="9">
    <source>
        <dbReference type="Proteomes" id="UP000077115"/>
    </source>
</evidence>
<feature type="domain" description="EF-hand" evidence="7">
    <location>
        <begin position="157"/>
        <end position="192"/>
    </location>
</feature>
<dbReference type="PROSITE" id="PS00018">
    <property type="entry name" value="EF_HAND_1"/>
    <property type="match status" value="1"/>
</dbReference>
<dbReference type="GO" id="GO:0010133">
    <property type="term" value="P:L-proline catabolic process to L-glutamate"/>
    <property type="evidence" value="ECO:0007669"/>
    <property type="project" value="TreeGrafter"/>
</dbReference>
<dbReference type="InterPro" id="IPR002048">
    <property type="entry name" value="EF_hand_dom"/>
</dbReference>
<dbReference type="InterPro" id="IPR015659">
    <property type="entry name" value="Proline_oxidase"/>
</dbReference>
<evidence type="ECO:0000256" key="6">
    <source>
        <dbReference type="RuleBase" id="RU364054"/>
    </source>
</evidence>
<gene>
    <name evidence="8" type="ORF">BDEG_24674</name>
</gene>
<dbReference type="EMBL" id="DS022305">
    <property type="protein sequence ID" value="OAJ41008.1"/>
    <property type="molecule type" value="Genomic_DNA"/>
</dbReference>
<evidence type="ECO:0000256" key="4">
    <source>
        <dbReference type="ARBA" id="ARBA00023002"/>
    </source>
</evidence>
<reference evidence="8 9" key="1">
    <citation type="submission" date="2006-10" db="EMBL/GenBank/DDBJ databases">
        <title>The Genome Sequence of Batrachochytrium dendrobatidis JEL423.</title>
        <authorList>
            <consortium name="The Broad Institute Genome Sequencing Platform"/>
            <person name="Birren B."/>
            <person name="Lander E."/>
            <person name="Galagan J."/>
            <person name="Cuomo C."/>
            <person name="Devon K."/>
            <person name="Jaffe D."/>
            <person name="Butler J."/>
            <person name="Alvarez P."/>
            <person name="Gnerre S."/>
            <person name="Grabherr M."/>
            <person name="Kleber M."/>
            <person name="Mauceli E."/>
            <person name="Brockman W."/>
            <person name="Young S."/>
            <person name="LaButti K."/>
            <person name="Sykes S."/>
            <person name="DeCaprio D."/>
            <person name="Crawford M."/>
            <person name="Koehrsen M."/>
            <person name="Engels R."/>
            <person name="Montgomery P."/>
            <person name="Pearson M."/>
            <person name="Howarth C."/>
            <person name="Larson L."/>
            <person name="White J."/>
            <person name="O'Leary S."/>
            <person name="Kodira C."/>
            <person name="Zeng Q."/>
            <person name="Yandava C."/>
            <person name="Alvarado L."/>
            <person name="Longcore J."/>
            <person name="James T."/>
        </authorList>
    </citation>
    <scope>NUCLEOTIDE SEQUENCE [LARGE SCALE GENOMIC DNA]</scope>
    <source>
        <strain evidence="8 9">JEL423</strain>
    </source>
</reference>
<name>A0A177WLM2_BATDL</name>
<dbReference type="Proteomes" id="UP000077115">
    <property type="component" value="Unassembled WGS sequence"/>
</dbReference>
<dbReference type="InterPro" id="IPR011992">
    <property type="entry name" value="EF-hand-dom_pair"/>
</dbReference>
<dbReference type="SUPFAM" id="SSF47473">
    <property type="entry name" value="EF-hand"/>
    <property type="match status" value="1"/>
</dbReference>
<dbReference type="Pfam" id="PF13499">
    <property type="entry name" value="EF-hand_7"/>
    <property type="match status" value="1"/>
</dbReference>
<evidence type="ECO:0000256" key="5">
    <source>
        <dbReference type="ARBA" id="ARBA00023062"/>
    </source>
</evidence>
<dbReference type="Pfam" id="PF01619">
    <property type="entry name" value="Pro_dh"/>
    <property type="match status" value="1"/>
</dbReference>
<dbReference type="SUPFAM" id="SSF51730">
    <property type="entry name" value="FAD-linked oxidoreductase"/>
    <property type="match status" value="1"/>
</dbReference>
<dbReference type="Gene3D" id="1.10.238.10">
    <property type="entry name" value="EF-hand"/>
    <property type="match status" value="1"/>
</dbReference>
<keyword evidence="6" id="KW-0274">FAD</keyword>
<dbReference type="Gene3D" id="3.20.20.220">
    <property type="match status" value="1"/>
</dbReference>
<keyword evidence="4 6" id="KW-0560">Oxidoreductase</keyword>
<dbReference type="GO" id="GO:0005509">
    <property type="term" value="F:calcium ion binding"/>
    <property type="evidence" value="ECO:0007669"/>
    <property type="project" value="InterPro"/>
</dbReference>
<comment type="cofactor">
    <cofactor evidence="6">
        <name>FAD</name>
        <dbReference type="ChEBI" id="CHEBI:57692"/>
    </cofactor>
</comment>
<keyword evidence="5 6" id="KW-0642">Proline metabolism</keyword>
<dbReference type="GO" id="GO:0004657">
    <property type="term" value="F:proline dehydrogenase activity"/>
    <property type="evidence" value="ECO:0007669"/>
    <property type="project" value="UniProtKB-EC"/>
</dbReference>
<accession>A0A177WLM2</accession>
<sequence>MPGLVNAAPSMIETAHKLGVSAPLNALIKATFFKHFCGGENLNEVLPTMHAFQTAGIGSILDLAIEADLNAVSLSGAAAHDYAKNMVTNMKQSIDIASHQPESFIAVKITALFPPVLLQRWSNSLIHLKDAFCAADTDKDGLIDMKQFDSLKTTFPKLSEQSTHLFATMDTDQDGKVDWMDLTTAFSLLNVSNSRLLVVDQPTNKSSQLENQPATMDDCDTAELVMHEVDQLCEYTQLKNVKIMMDAEQTYFQPAIDNIVLGLCRKWNPSTIKQMTESERAAGSKGPLIFNTYQMYLCDAYSRLERDLNHSARMGYSFGVKLVRGAYMVSERERAAELGIKDPIQPTILDTHANYNRGVAFLIEKIKLAATNGSIKPISLVIASHNKDSVRAATKLMAKHGIAPNDGCIAFAQLMGMQDGTAYALVSHGFKTYKYIPYGPIEVTVPYLQRRAQENSSVIGGVGEDRRNVLSELKIRMGLLRAK</sequence>
<dbReference type="GO" id="GO:0071949">
    <property type="term" value="F:FAD binding"/>
    <property type="evidence" value="ECO:0007669"/>
    <property type="project" value="TreeGrafter"/>
</dbReference>
<proteinExistence type="inferred from homology"/>
<keyword evidence="3" id="KW-0106">Calcium</keyword>
<comment type="function">
    <text evidence="6">Converts proline to delta-1-pyrroline-5-carboxylate.</text>
</comment>
<keyword evidence="6" id="KW-0285">Flavoprotein</keyword>
<protein>
    <recommendedName>
        <fullName evidence="2 6">Proline dehydrogenase</fullName>
        <ecNumber evidence="2 6">1.5.5.2</ecNumber>
    </recommendedName>
</protein>
<evidence type="ECO:0000313" key="8">
    <source>
        <dbReference type="EMBL" id="OAJ41008.1"/>
    </source>
</evidence>